<keyword evidence="14" id="KW-1185">Reference proteome</keyword>
<dbReference type="EMBL" id="CP009238">
    <property type="protein sequence ID" value="AIL32820.1"/>
    <property type="molecule type" value="Genomic_DNA"/>
</dbReference>
<evidence type="ECO:0000256" key="11">
    <source>
        <dbReference type="RuleBase" id="RU365090"/>
    </source>
</evidence>
<dbReference type="GO" id="GO:0061599">
    <property type="term" value="F:molybdopterin molybdotransferase activity"/>
    <property type="evidence" value="ECO:0007669"/>
    <property type="project" value="UniProtKB-UniRule"/>
</dbReference>
<name>A0A077DDA4_9BURK</name>
<accession>A0A077DDA4</accession>
<dbReference type="UniPathway" id="UPA00344"/>
<proteinExistence type="inferred from homology"/>
<sequence length="410" mass="44174">MSELITVESLQKLISENIAQSRLVFDVEAVPVSDLTGRVLAEPIVATLNIPNADISAMDGYALCGPANAGDQFQVIGESIAGKSFEGHVAADQAVRIMTGAHVPADCHTVIIQENVLREGDTITLQSPVETGKNIRYLGEVVKQGNPVFEIGRVLSIGDILMLASLGYAHVKVYRKVKVAVFSTGSELQEVGTDITNDDMIFDSNRQMIMAKLKSMNAVEVIDCGSAHDSLEGITQMLDEARKKADVVITSGGASVGDYDFIKEAVEKIGTIHHYKVAMKPGKPFVFGALGDSWYFGLPGNPVSGFAGFEVFVRHAITELQAKSATPQMLRFPAVLTHDLKKSPGRKEYQRARIEEVSVGQWQVTLLRGQDSHNVLGASQANAFAILPADGAALKAGESIMVQPFKDCFL</sequence>
<dbReference type="NCBIfam" id="TIGR00177">
    <property type="entry name" value="molyb_syn"/>
    <property type="match status" value="1"/>
</dbReference>
<dbReference type="KEGG" id="bpsi:IX83_05380"/>
<reference evidence="13 14" key="1">
    <citation type="journal article" date="2014" name="BMC Genomics">
        <title>A genomic perspective on a new bacterial genus and species from the Alcaligenaceae family, Basilea psittacipulmonis.</title>
        <authorList>
            <person name="Whiteson K.L."/>
            <person name="Hernandez D."/>
            <person name="Lazarevic V."/>
            <person name="Gaia N."/>
            <person name="Farinelli L."/>
            <person name="Francois P."/>
            <person name="Pilo P."/>
            <person name="Frey J."/>
            <person name="Schrenzel J."/>
        </authorList>
    </citation>
    <scope>NUCLEOTIDE SEQUENCE [LARGE SCALE GENOMIC DNA]</scope>
    <source>
        <strain evidence="13 14">DSM 24701</strain>
    </source>
</reference>
<dbReference type="InterPro" id="IPR008284">
    <property type="entry name" value="MoCF_biosynth_CS"/>
</dbReference>
<dbReference type="OrthoDB" id="9804758at2"/>
<dbReference type="InterPro" id="IPR036425">
    <property type="entry name" value="MoaB/Mog-like_dom_sf"/>
</dbReference>
<dbReference type="InterPro" id="IPR005111">
    <property type="entry name" value="MoeA_C_domain_IV"/>
</dbReference>
<dbReference type="NCBIfam" id="NF045515">
    <property type="entry name" value="Glp_gephyrin"/>
    <property type="match status" value="1"/>
</dbReference>
<dbReference type="Pfam" id="PF03454">
    <property type="entry name" value="MoeA_C"/>
    <property type="match status" value="1"/>
</dbReference>
<evidence type="ECO:0000256" key="5">
    <source>
        <dbReference type="ARBA" id="ARBA00022505"/>
    </source>
</evidence>
<dbReference type="InterPro" id="IPR001453">
    <property type="entry name" value="MoaB/Mog_dom"/>
</dbReference>
<protein>
    <recommendedName>
        <fullName evidence="11">Molybdopterin molybdenumtransferase</fullName>
        <ecNumber evidence="11">2.10.1.1</ecNumber>
    </recommendedName>
</protein>
<dbReference type="CDD" id="cd00887">
    <property type="entry name" value="MoeA"/>
    <property type="match status" value="1"/>
</dbReference>
<dbReference type="SUPFAM" id="SSF53218">
    <property type="entry name" value="Molybdenum cofactor biosynthesis proteins"/>
    <property type="match status" value="1"/>
</dbReference>
<organism evidence="13 14">
    <name type="scientific">Basilea psittacipulmonis DSM 24701</name>
    <dbReference type="NCBI Taxonomy" id="1072685"/>
    <lineage>
        <taxon>Bacteria</taxon>
        <taxon>Pseudomonadati</taxon>
        <taxon>Pseudomonadota</taxon>
        <taxon>Betaproteobacteria</taxon>
        <taxon>Burkholderiales</taxon>
        <taxon>Alcaligenaceae</taxon>
        <taxon>Basilea</taxon>
    </lineage>
</organism>
<evidence type="ECO:0000313" key="13">
    <source>
        <dbReference type="EMBL" id="AIL32820.1"/>
    </source>
</evidence>
<feature type="domain" description="MoaB/Mog" evidence="12">
    <location>
        <begin position="180"/>
        <end position="319"/>
    </location>
</feature>
<dbReference type="SMART" id="SM00852">
    <property type="entry name" value="MoCF_biosynth"/>
    <property type="match status" value="1"/>
</dbReference>
<evidence type="ECO:0000256" key="6">
    <source>
        <dbReference type="ARBA" id="ARBA00022679"/>
    </source>
</evidence>
<evidence type="ECO:0000256" key="4">
    <source>
        <dbReference type="ARBA" id="ARBA00010763"/>
    </source>
</evidence>
<evidence type="ECO:0000256" key="10">
    <source>
        <dbReference type="ARBA" id="ARBA00047317"/>
    </source>
</evidence>
<dbReference type="Pfam" id="PF00994">
    <property type="entry name" value="MoCF_biosynth"/>
    <property type="match status" value="1"/>
</dbReference>
<dbReference type="Gene3D" id="3.40.980.10">
    <property type="entry name" value="MoaB/Mog-like domain"/>
    <property type="match status" value="1"/>
</dbReference>
<dbReference type="Gene3D" id="2.170.190.11">
    <property type="entry name" value="Molybdopterin biosynthesis moea protein, domain 3"/>
    <property type="match status" value="1"/>
</dbReference>
<keyword evidence="8 11" id="KW-0460">Magnesium</keyword>
<dbReference type="InterPro" id="IPR036688">
    <property type="entry name" value="MoeA_C_domain_IV_sf"/>
</dbReference>
<dbReference type="FunFam" id="3.40.980.10:FF:000004">
    <property type="entry name" value="Molybdopterin molybdenumtransferase"/>
    <property type="match status" value="1"/>
</dbReference>
<dbReference type="Gene3D" id="2.40.340.10">
    <property type="entry name" value="MoeA, C-terminal, domain IV"/>
    <property type="match status" value="1"/>
</dbReference>
<comment type="pathway">
    <text evidence="3 11">Cofactor biosynthesis; molybdopterin biosynthesis.</text>
</comment>
<dbReference type="PROSITE" id="PS01079">
    <property type="entry name" value="MOCF_BIOSYNTHESIS_2"/>
    <property type="match status" value="1"/>
</dbReference>
<dbReference type="Proteomes" id="UP000028945">
    <property type="component" value="Chromosome"/>
</dbReference>
<dbReference type="InterPro" id="IPR005110">
    <property type="entry name" value="MoeA_linker/N"/>
</dbReference>
<dbReference type="SUPFAM" id="SSF63867">
    <property type="entry name" value="MoeA C-terminal domain-like"/>
    <property type="match status" value="1"/>
</dbReference>
<dbReference type="AlphaFoldDB" id="A0A077DDA4"/>
<keyword evidence="6 11" id="KW-0808">Transferase</keyword>
<dbReference type="GO" id="GO:0046872">
    <property type="term" value="F:metal ion binding"/>
    <property type="evidence" value="ECO:0007669"/>
    <property type="project" value="UniProtKB-UniRule"/>
</dbReference>
<evidence type="ECO:0000256" key="9">
    <source>
        <dbReference type="ARBA" id="ARBA00023150"/>
    </source>
</evidence>
<evidence type="ECO:0000313" key="14">
    <source>
        <dbReference type="Proteomes" id="UP000028945"/>
    </source>
</evidence>
<gene>
    <name evidence="13" type="ORF">IX83_05380</name>
</gene>
<evidence type="ECO:0000256" key="8">
    <source>
        <dbReference type="ARBA" id="ARBA00022842"/>
    </source>
</evidence>
<comment type="catalytic activity">
    <reaction evidence="10">
        <text>adenylyl-molybdopterin + molybdate = Mo-molybdopterin + AMP + H(+)</text>
        <dbReference type="Rhea" id="RHEA:35047"/>
        <dbReference type="ChEBI" id="CHEBI:15378"/>
        <dbReference type="ChEBI" id="CHEBI:36264"/>
        <dbReference type="ChEBI" id="CHEBI:62727"/>
        <dbReference type="ChEBI" id="CHEBI:71302"/>
        <dbReference type="ChEBI" id="CHEBI:456215"/>
        <dbReference type="EC" id="2.10.1.1"/>
    </reaction>
</comment>
<keyword evidence="7 11" id="KW-0479">Metal-binding</keyword>
<dbReference type="InterPro" id="IPR036135">
    <property type="entry name" value="MoeA_linker/N_sf"/>
</dbReference>
<dbReference type="HOGENOM" id="CLU_010186_7_0_4"/>
<keyword evidence="9 11" id="KW-0501">Molybdenum cofactor biosynthesis</keyword>
<dbReference type="GO" id="GO:0005829">
    <property type="term" value="C:cytosol"/>
    <property type="evidence" value="ECO:0007669"/>
    <property type="project" value="TreeGrafter"/>
</dbReference>
<evidence type="ECO:0000256" key="2">
    <source>
        <dbReference type="ARBA" id="ARBA00002901"/>
    </source>
</evidence>
<dbReference type="SUPFAM" id="SSF63882">
    <property type="entry name" value="MoeA N-terminal region -like"/>
    <property type="match status" value="1"/>
</dbReference>
<dbReference type="GO" id="GO:0006777">
    <property type="term" value="P:Mo-molybdopterin cofactor biosynthetic process"/>
    <property type="evidence" value="ECO:0007669"/>
    <property type="project" value="UniProtKB-UniRule"/>
</dbReference>
<evidence type="ECO:0000256" key="3">
    <source>
        <dbReference type="ARBA" id="ARBA00005046"/>
    </source>
</evidence>
<dbReference type="InterPro" id="IPR038987">
    <property type="entry name" value="MoeA-like"/>
</dbReference>
<evidence type="ECO:0000256" key="7">
    <source>
        <dbReference type="ARBA" id="ARBA00022723"/>
    </source>
</evidence>
<evidence type="ECO:0000256" key="1">
    <source>
        <dbReference type="ARBA" id="ARBA00001946"/>
    </source>
</evidence>
<evidence type="ECO:0000259" key="12">
    <source>
        <dbReference type="SMART" id="SM00852"/>
    </source>
</evidence>
<comment type="similarity">
    <text evidence="4 11">Belongs to the MoeA family.</text>
</comment>
<dbReference type="PANTHER" id="PTHR10192:SF5">
    <property type="entry name" value="GEPHYRIN"/>
    <property type="match status" value="1"/>
</dbReference>
<dbReference type="Pfam" id="PF03453">
    <property type="entry name" value="MoeA_N"/>
    <property type="match status" value="1"/>
</dbReference>
<comment type="function">
    <text evidence="2 11">Catalyzes the insertion of molybdate into adenylated molybdopterin with the concomitant release of AMP.</text>
</comment>
<dbReference type="PANTHER" id="PTHR10192">
    <property type="entry name" value="MOLYBDOPTERIN BIOSYNTHESIS PROTEIN"/>
    <property type="match status" value="1"/>
</dbReference>
<dbReference type="RefSeq" id="WP_038499926.1">
    <property type="nucleotide sequence ID" value="NZ_AFWK01000008.1"/>
</dbReference>
<dbReference type="Gene3D" id="3.90.105.10">
    <property type="entry name" value="Molybdopterin biosynthesis moea protein, domain 2"/>
    <property type="match status" value="1"/>
</dbReference>
<dbReference type="EC" id="2.10.1.1" evidence="11"/>
<dbReference type="eggNOG" id="COG0303">
    <property type="taxonomic scope" value="Bacteria"/>
</dbReference>
<keyword evidence="5 11" id="KW-0500">Molybdenum</keyword>
<comment type="cofactor">
    <cofactor evidence="1 11">
        <name>Mg(2+)</name>
        <dbReference type="ChEBI" id="CHEBI:18420"/>
    </cofactor>
</comment>
<dbReference type="STRING" id="1072685.IX83_05380"/>